<dbReference type="AlphaFoldDB" id="A0A4D7YWC3"/>
<reference evidence="1 2" key="1">
    <citation type="submission" date="2019-04" db="EMBL/GenBank/DDBJ databases">
        <title>Complete genome sequence of Agrobacterium tumefaciens CFBP7129.</title>
        <authorList>
            <person name="Haryono M."/>
            <person name="Lin Y.-C."/>
            <person name="Lai E.-M."/>
            <person name="Kuo C.-H."/>
        </authorList>
    </citation>
    <scope>NUCLEOTIDE SEQUENCE [LARGE SCALE GENOMIC DNA]</scope>
    <source>
        <strain evidence="1 2">CFBP7129</strain>
    </source>
</reference>
<evidence type="ECO:0000313" key="1">
    <source>
        <dbReference type="EMBL" id="QCL96082.1"/>
    </source>
</evidence>
<evidence type="ECO:0000313" key="2">
    <source>
        <dbReference type="Proteomes" id="UP000298649"/>
    </source>
</evidence>
<dbReference type="RefSeq" id="WP_137004914.1">
    <property type="nucleotide sequence ID" value="NZ_CP039923.1"/>
</dbReference>
<sequence>MADAVTMKLVAFVLKMTSIDPYVAAGDEYVNRHTREYFDMGLATTVLDAMNVTCAGYHSGPTYQAYL</sequence>
<organism evidence="1 2">
    <name type="scientific">Agrobacterium tumefaciens</name>
    <dbReference type="NCBI Taxonomy" id="358"/>
    <lineage>
        <taxon>Bacteria</taxon>
        <taxon>Pseudomonadati</taxon>
        <taxon>Pseudomonadota</taxon>
        <taxon>Alphaproteobacteria</taxon>
        <taxon>Hyphomicrobiales</taxon>
        <taxon>Rhizobiaceae</taxon>
        <taxon>Rhizobium/Agrobacterium group</taxon>
        <taxon>Agrobacterium</taxon>
        <taxon>Agrobacterium tumefaciens complex</taxon>
    </lineage>
</organism>
<dbReference type="Proteomes" id="UP000298649">
    <property type="component" value="Chromosome linear"/>
</dbReference>
<dbReference type="EMBL" id="CP039923">
    <property type="protein sequence ID" value="QCL96082.1"/>
    <property type="molecule type" value="Genomic_DNA"/>
</dbReference>
<protein>
    <submittedName>
        <fullName evidence="1">Uncharacterized protein</fullName>
    </submittedName>
</protein>
<accession>A0A4D7YWC3</accession>
<proteinExistence type="predicted"/>
<name>A0A4D7YWC3_AGRTU</name>
<gene>
    <name evidence="1" type="ORF">CFBP7129_17620</name>
</gene>